<dbReference type="RefSeq" id="WP_193677324.1">
    <property type="nucleotide sequence ID" value="NZ_JADDIV010000004.1"/>
</dbReference>
<comment type="caution">
    <text evidence="2">The sequence shown here is derived from an EMBL/GenBank/DDBJ whole genome shotgun (WGS) entry which is preliminary data.</text>
</comment>
<sequence>MVFLNFITLVAAAMLLSACATNPPPAENLLAPIASEVISMPERASFVRLQGAFNVSWEYGLMPGSYVAEKENALGTFYRGAGRPIWARSGTTPAQLFAGGIWVPKNASDVPRLYIIRDNVLRTTSDLDQYSLAYSQNRIASGQPVGPSVTGSVIGGAIVGAILQAEAGTIYIHEPSGDPTFDNRLKTGYESRSPNR</sequence>
<reference evidence="2 3" key="1">
    <citation type="submission" date="2020-10" db="EMBL/GenBank/DDBJ databases">
        <title>Ramlibacter sp. HM2 16S ribosomal RNA gene Genome sequencing and assembly.</title>
        <authorList>
            <person name="Kang M."/>
        </authorList>
    </citation>
    <scope>NUCLEOTIDE SEQUENCE [LARGE SCALE GENOMIC DNA]</scope>
    <source>
        <strain evidence="2 3">HM2</strain>
    </source>
</reference>
<feature type="signal peptide" evidence="1">
    <location>
        <begin position="1"/>
        <end position="20"/>
    </location>
</feature>
<organism evidence="2 3">
    <name type="scientific">Ramlibacter pallidus</name>
    <dbReference type="NCBI Taxonomy" id="2780087"/>
    <lineage>
        <taxon>Bacteria</taxon>
        <taxon>Pseudomonadati</taxon>
        <taxon>Pseudomonadota</taxon>
        <taxon>Betaproteobacteria</taxon>
        <taxon>Burkholderiales</taxon>
        <taxon>Comamonadaceae</taxon>
        <taxon>Ramlibacter</taxon>
    </lineage>
</organism>
<proteinExistence type="predicted"/>
<protein>
    <recommendedName>
        <fullName evidence="4">DUF2844 domain-containing protein</fullName>
    </recommendedName>
</protein>
<evidence type="ECO:0000313" key="3">
    <source>
        <dbReference type="Proteomes" id="UP000806285"/>
    </source>
</evidence>
<name>A0ABR9S597_9BURK</name>
<evidence type="ECO:0000313" key="2">
    <source>
        <dbReference type="EMBL" id="MBE7368693.1"/>
    </source>
</evidence>
<accession>A0ABR9S597</accession>
<keyword evidence="3" id="KW-1185">Reference proteome</keyword>
<feature type="chain" id="PRO_5047485481" description="DUF2844 domain-containing protein" evidence="1">
    <location>
        <begin position="21"/>
        <end position="196"/>
    </location>
</feature>
<dbReference type="EMBL" id="JADDIV010000004">
    <property type="protein sequence ID" value="MBE7368693.1"/>
    <property type="molecule type" value="Genomic_DNA"/>
</dbReference>
<evidence type="ECO:0008006" key="4">
    <source>
        <dbReference type="Google" id="ProtNLM"/>
    </source>
</evidence>
<keyword evidence="1" id="KW-0732">Signal</keyword>
<dbReference type="Proteomes" id="UP000806285">
    <property type="component" value="Unassembled WGS sequence"/>
</dbReference>
<gene>
    <name evidence="2" type="ORF">IM787_14125</name>
</gene>
<evidence type="ECO:0000256" key="1">
    <source>
        <dbReference type="SAM" id="SignalP"/>
    </source>
</evidence>